<organism evidence="8 9">
    <name type="scientific">Sporothrix eucalyptigena</name>
    <dbReference type="NCBI Taxonomy" id="1812306"/>
    <lineage>
        <taxon>Eukaryota</taxon>
        <taxon>Fungi</taxon>
        <taxon>Dikarya</taxon>
        <taxon>Ascomycota</taxon>
        <taxon>Pezizomycotina</taxon>
        <taxon>Sordariomycetes</taxon>
        <taxon>Sordariomycetidae</taxon>
        <taxon>Ophiostomatales</taxon>
        <taxon>Ophiostomataceae</taxon>
        <taxon>Sporothrix</taxon>
    </lineage>
</organism>
<feature type="compositionally biased region" description="Polar residues" evidence="5">
    <location>
        <begin position="300"/>
        <end position="315"/>
    </location>
</feature>
<feature type="transmembrane region" description="Helical" evidence="6">
    <location>
        <begin position="71"/>
        <end position="91"/>
    </location>
</feature>
<accession>A0ABP0CVK9</accession>
<keyword evidence="2 6" id="KW-0812">Transmembrane</keyword>
<dbReference type="PANTHER" id="PTHR23502">
    <property type="entry name" value="MAJOR FACILITATOR SUPERFAMILY"/>
    <property type="match status" value="1"/>
</dbReference>
<comment type="caution">
    <text evidence="8">The sequence shown here is derived from an EMBL/GenBank/DDBJ whole genome shotgun (WGS) entry which is preliminary data.</text>
</comment>
<evidence type="ECO:0000313" key="9">
    <source>
        <dbReference type="Proteomes" id="UP001642482"/>
    </source>
</evidence>
<keyword evidence="3 6" id="KW-1133">Transmembrane helix</keyword>
<feature type="region of interest" description="Disordered" evidence="5">
    <location>
        <begin position="259"/>
        <end position="330"/>
    </location>
</feature>
<dbReference type="InterPro" id="IPR036259">
    <property type="entry name" value="MFS_trans_sf"/>
</dbReference>
<comment type="subcellular location">
    <subcellularLocation>
        <location evidence="1">Membrane</location>
        <topology evidence="1">Multi-pass membrane protein</topology>
    </subcellularLocation>
</comment>
<evidence type="ECO:0000256" key="4">
    <source>
        <dbReference type="ARBA" id="ARBA00023136"/>
    </source>
</evidence>
<dbReference type="EMBL" id="CAWUHD010000143">
    <property type="protein sequence ID" value="CAK7235071.1"/>
    <property type="molecule type" value="Genomic_DNA"/>
</dbReference>
<feature type="transmembrane region" description="Helical" evidence="6">
    <location>
        <begin position="229"/>
        <end position="248"/>
    </location>
</feature>
<name>A0ABP0CVK9_9PEZI</name>
<evidence type="ECO:0000259" key="7">
    <source>
        <dbReference type="PROSITE" id="PS50850"/>
    </source>
</evidence>
<feature type="domain" description="Major facilitator superfamily (MFS) profile" evidence="7">
    <location>
        <begin position="73"/>
        <end position="416"/>
    </location>
</feature>
<dbReference type="Pfam" id="PF07690">
    <property type="entry name" value="MFS_1"/>
    <property type="match status" value="1"/>
</dbReference>
<protein>
    <recommendedName>
        <fullName evidence="7">Major facilitator superfamily (MFS) profile domain-containing protein</fullName>
    </recommendedName>
</protein>
<keyword evidence="9" id="KW-1185">Reference proteome</keyword>
<feature type="transmembrane region" description="Helical" evidence="6">
    <location>
        <begin position="138"/>
        <end position="158"/>
    </location>
</feature>
<proteinExistence type="predicted"/>
<dbReference type="SUPFAM" id="SSF103473">
    <property type="entry name" value="MFS general substrate transporter"/>
    <property type="match status" value="1"/>
</dbReference>
<sequence length="416" mass="45394">MAAQHRPIAPEGDEIMQRAPGTELLFDTAMHHGEATGLQFIQQNGQTIFLVPQPSLTDPNDPLNWSHRKKWAVYLNGVAYAFMGSVTGPIMSAGMQLLAAQFHVPLQKISYANGATLICQGVGNTLWMPFVLKIGRRLVYMVSNILMGIVCVWLGLASKVSYTPLIIDRAFLGFFKAPIESIVPTTITDIFFLHDRGEKVSLYGLSVLGGNELGPLFSVLIIQHLGMDWAFYIVAMLISVSCIFMFFFMPETKFTGPRPTVHLGQPVVERNGEKTDMARDERVERANDVDDIRGGKTDDASGTETRTHLSSSPNVQDAPEGPAKHSFSQASQTYTKSAACRRAGDFPLYSWTINDGTTNNDNNNDVPAVYVASSTDGAPNVTSTYISGVLFVVNASTNNYLVGNTTDLGAWDLANA</sequence>
<keyword evidence="4 6" id="KW-0472">Membrane</keyword>
<evidence type="ECO:0000256" key="3">
    <source>
        <dbReference type="ARBA" id="ARBA00022989"/>
    </source>
</evidence>
<evidence type="ECO:0000313" key="8">
    <source>
        <dbReference type="EMBL" id="CAK7235071.1"/>
    </source>
</evidence>
<dbReference type="Proteomes" id="UP001642482">
    <property type="component" value="Unassembled WGS sequence"/>
</dbReference>
<dbReference type="InterPro" id="IPR020846">
    <property type="entry name" value="MFS_dom"/>
</dbReference>
<dbReference type="PANTHER" id="PTHR23502:SF4">
    <property type="entry name" value="MAJOR FACILITATOR SUPERFAMILY (MFS) PROFILE DOMAIN-CONTAINING PROTEIN-RELATED"/>
    <property type="match status" value="1"/>
</dbReference>
<feature type="compositionally biased region" description="Basic and acidic residues" evidence="5">
    <location>
        <begin position="270"/>
        <end position="299"/>
    </location>
</feature>
<evidence type="ECO:0000256" key="1">
    <source>
        <dbReference type="ARBA" id="ARBA00004141"/>
    </source>
</evidence>
<dbReference type="InterPro" id="IPR011701">
    <property type="entry name" value="MFS"/>
</dbReference>
<evidence type="ECO:0000256" key="2">
    <source>
        <dbReference type="ARBA" id="ARBA00022692"/>
    </source>
</evidence>
<gene>
    <name evidence="8" type="ORF">SEUCBS140593_009158</name>
</gene>
<feature type="transmembrane region" description="Helical" evidence="6">
    <location>
        <begin position="200"/>
        <end position="223"/>
    </location>
</feature>
<feature type="transmembrane region" description="Helical" evidence="6">
    <location>
        <begin position="111"/>
        <end position="131"/>
    </location>
</feature>
<dbReference type="Gene3D" id="1.20.1250.20">
    <property type="entry name" value="MFS general substrate transporter like domains"/>
    <property type="match status" value="1"/>
</dbReference>
<evidence type="ECO:0000256" key="5">
    <source>
        <dbReference type="SAM" id="MobiDB-lite"/>
    </source>
</evidence>
<reference evidence="8 9" key="1">
    <citation type="submission" date="2024-01" db="EMBL/GenBank/DDBJ databases">
        <authorList>
            <person name="Allen C."/>
            <person name="Tagirdzhanova G."/>
        </authorList>
    </citation>
    <scope>NUCLEOTIDE SEQUENCE [LARGE SCALE GENOMIC DNA]</scope>
</reference>
<evidence type="ECO:0000256" key="6">
    <source>
        <dbReference type="SAM" id="Phobius"/>
    </source>
</evidence>
<dbReference type="PROSITE" id="PS50850">
    <property type="entry name" value="MFS"/>
    <property type="match status" value="1"/>
</dbReference>